<name>A0A1H3NVU9_9RHOB</name>
<gene>
    <name evidence="1" type="ORF">SAMN05444340_1343</name>
</gene>
<keyword evidence="2" id="KW-1185">Reference proteome</keyword>
<dbReference type="Proteomes" id="UP000199286">
    <property type="component" value="Unassembled WGS sequence"/>
</dbReference>
<dbReference type="AlphaFoldDB" id="A0A1H3NVU9"/>
<dbReference type="Gene3D" id="3.40.50.2300">
    <property type="match status" value="1"/>
</dbReference>
<proteinExistence type="predicted"/>
<evidence type="ECO:0000313" key="2">
    <source>
        <dbReference type="Proteomes" id="UP000199286"/>
    </source>
</evidence>
<accession>A0A1H3NVU9</accession>
<sequence length="62" mass="6977">MVRQQSVSWSSKIEFLLAMHLEDLLMSLGHEVVAQAARVEVAMTLARETEIDFAVLDSNVFL</sequence>
<reference evidence="1 2" key="1">
    <citation type="submission" date="2016-10" db="EMBL/GenBank/DDBJ databases">
        <authorList>
            <person name="de Groot N.N."/>
        </authorList>
    </citation>
    <scope>NUCLEOTIDE SEQUENCE [LARGE SCALE GENOMIC DNA]</scope>
    <source>
        <strain evidence="1 2">DSM 26880</strain>
    </source>
</reference>
<organism evidence="1 2">
    <name type="scientific">Citreimonas salinaria</name>
    <dbReference type="NCBI Taxonomy" id="321339"/>
    <lineage>
        <taxon>Bacteria</taxon>
        <taxon>Pseudomonadati</taxon>
        <taxon>Pseudomonadota</taxon>
        <taxon>Alphaproteobacteria</taxon>
        <taxon>Rhodobacterales</taxon>
        <taxon>Roseobacteraceae</taxon>
        <taxon>Citreimonas</taxon>
    </lineage>
</organism>
<evidence type="ECO:0000313" key="1">
    <source>
        <dbReference type="EMBL" id="SDY92974.1"/>
    </source>
</evidence>
<protein>
    <submittedName>
        <fullName evidence="1">Uncharacterized protein</fullName>
    </submittedName>
</protein>
<dbReference type="EMBL" id="FNPF01000034">
    <property type="protein sequence ID" value="SDY92974.1"/>
    <property type="molecule type" value="Genomic_DNA"/>
</dbReference>